<evidence type="ECO:0000256" key="4">
    <source>
        <dbReference type="ARBA" id="ARBA00023157"/>
    </source>
</evidence>
<dbReference type="InterPro" id="IPR017937">
    <property type="entry name" value="Thioredoxin_CS"/>
</dbReference>
<dbReference type="PANTHER" id="PTHR45663:SF11">
    <property type="entry name" value="GEO12009P1"/>
    <property type="match status" value="1"/>
</dbReference>
<evidence type="ECO:0000259" key="8">
    <source>
        <dbReference type="PROSITE" id="PS51352"/>
    </source>
</evidence>
<organism evidence="9 10">
    <name type="scientific">Methylocaldum szegediense</name>
    <dbReference type="NCBI Taxonomy" id="73780"/>
    <lineage>
        <taxon>Bacteria</taxon>
        <taxon>Pseudomonadati</taxon>
        <taxon>Pseudomonadota</taxon>
        <taxon>Gammaproteobacteria</taxon>
        <taxon>Methylococcales</taxon>
        <taxon>Methylococcaceae</taxon>
        <taxon>Methylocaldum</taxon>
    </lineage>
</organism>
<keyword evidence="3" id="KW-0249">Electron transport</keyword>
<protein>
    <recommendedName>
        <fullName evidence="6 7">Thioredoxin</fullName>
    </recommendedName>
</protein>
<dbReference type="Gene3D" id="3.40.30.10">
    <property type="entry name" value="Glutaredoxin"/>
    <property type="match status" value="1"/>
</dbReference>
<evidence type="ECO:0000256" key="1">
    <source>
        <dbReference type="ARBA" id="ARBA00008987"/>
    </source>
</evidence>
<evidence type="ECO:0000313" key="10">
    <source>
        <dbReference type="Proteomes" id="UP001162030"/>
    </source>
</evidence>
<dbReference type="CDD" id="cd02947">
    <property type="entry name" value="TRX_family"/>
    <property type="match status" value="1"/>
</dbReference>
<name>A0ABN8X3I1_9GAMM</name>
<evidence type="ECO:0000256" key="6">
    <source>
        <dbReference type="NCBIfam" id="TIGR01068"/>
    </source>
</evidence>
<dbReference type="InterPro" id="IPR013766">
    <property type="entry name" value="Thioredoxin_domain"/>
</dbReference>
<dbReference type="InterPro" id="IPR036249">
    <property type="entry name" value="Thioredoxin-like_sf"/>
</dbReference>
<comment type="similarity">
    <text evidence="1 7">Belongs to the thioredoxin family.</text>
</comment>
<dbReference type="InterPro" id="IPR005746">
    <property type="entry name" value="Thioredoxin"/>
</dbReference>
<dbReference type="PRINTS" id="PR00421">
    <property type="entry name" value="THIOREDOXIN"/>
</dbReference>
<evidence type="ECO:0000256" key="3">
    <source>
        <dbReference type="ARBA" id="ARBA00022982"/>
    </source>
</evidence>
<dbReference type="NCBIfam" id="NF006898">
    <property type="entry name" value="PRK09381.1"/>
    <property type="match status" value="1"/>
</dbReference>
<dbReference type="NCBIfam" id="TIGR01068">
    <property type="entry name" value="thioredoxin"/>
    <property type="match status" value="1"/>
</dbReference>
<sequence length="108" mass="11795">MSERILQVTDAEFEDKVLKASGPVLVDFWAEWCGPCKMLAPILEEVAGDYEGKLTVAKLNVDDNPNTPQRYGVRGIPTLILFKNGEVEATKVGALAKSQLTAFLDANL</sequence>
<accession>A0ABN8X3I1</accession>
<evidence type="ECO:0000256" key="7">
    <source>
        <dbReference type="PIRNR" id="PIRNR000077"/>
    </source>
</evidence>
<dbReference type="Pfam" id="PF00085">
    <property type="entry name" value="Thioredoxin"/>
    <property type="match status" value="1"/>
</dbReference>
<dbReference type="SUPFAM" id="SSF52833">
    <property type="entry name" value="Thioredoxin-like"/>
    <property type="match status" value="1"/>
</dbReference>
<dbReference type="PROSITE" id="PS51352">
    <property type="entry name" value="THIOREDOXIN_2"/>
    <property type="match status" value="1"/>
</dbReference>
<gene>
    <name evidence="9" type="primary">trxA</name>
    <name evidence="9" type="ORF">MSZNOR_1642</name>
</gene>
<reference evidence="9 10" key="1">
    <citation type="submission" date="2023-03" db="EMBL/GenBank/DDBJ databases">
        <authorList>
            <person name="Pearce D."/>
        </authorList>
    </citation>
    <scope>NUCLEOTIDE SEQUENCE [LARGE SCALE GENOMIC DNA]</scope>
    <source>
        <strain evidence="9">Msz</strain>
    </source>
</reference>
<dbReference type="PIRSF" id="PIRSF000077">
    <property type="entry name" value="Thioredoxin"/>
    <property type="match status" value="1"/>
</dbReference>
<proteinExistence type="inferred from homology"/>
<dbReference type="Proteomes" id="UP001162030">
    <property type="component" value="Chromosome"/>
</dbReference>
<keyword evidence="4" id="KW-1015">Disulfide bond</keyword>
<keyword evidence="2" id="KW-0813">Transport</keyword>
<evidence type="ECO:0000256" key="2">
    <source>
        <dbReference type="ARBA" id="ARBA00022448"/>
    </source>
</evidence>
<evidence type="ECO:0000313" key="9">
    <source>
        <dbReference type="EMBL" id="CAI8803723.1"/>
    </source>
</evidence>
<evidence type="ECO:0000256" key="5">
    <source>
        <dbReference type="ARBA" id="ARBA00023284"/>
    </source>
</evidence>
<feature type="domain" description="Thioredoxin" evidence="8">
    <location>
        <begin position="1"/>
        <end position="108"/>
    </location>
</feature>
<keyword evidence="10" id="KW-1185">Reference proteome</keyword>
<keyword evidence="5" id="KW-0676">Redox-active center</keyword>
<dbReference type="PROSITE" id="PS00194">
    <property type="entry name" value="THIOREDOXIN_1"/>
    <property type="match status" value="1"/>
</dbReference>
<dbReference type="PANTHER" id="PTHR45663">
    <property type="entry name" value="GEO12009P1"/>
    <property type="match status" value="1"/>
</dbReference>
<dbReference type="EMBL" id="OX458333">
    <property type="protein sequence ID" value="CAI8803723.1"/>
    <property type="molecule type" value="Genomic_DNA"/>
</dbReference>